<protein>
    <submittedName>
        <fullName evidence="1">Uncharacterized protein</fullName>
    </submittedName>
</protein>
<organism evidence="1 2">
    <name type="scientific">Planktothrix agardhii</name>
    <name type="common">Oscillatoria agardhii</name>
    <dbReference type="NCBI Taxonomy" id="1160"/>
    <lineage>
        <taxon>Bacteria</taxon>
        <taxon>Bacillati</taxon>
        <taxon>Cyanobacteriota</taxon>
        <taxon>Cyanophyceae</taxon>
        <taxon>Oscillatoriophycideae</taxon>
        <taxon>Oscillatoriales</taxon>
        <taxon>Microcoleaceae</taxon>
        <taxon>Planktothrix</taxon>
    </lineage>
</organism>
<sequence>MIAEDDKIIVAIDESWSNDYSITIRGWLISKKAGLDKVEIFVDRNRVPITVWYPRPDVTAIYPQYQTQNCGFVVHLPRLSQHQVTFNTHGQGETYEKTVVFDGSLPLPL</sequence>
<dbReference type="EMBL" id="LR882963">
    <property type="protein sequence ID" value="CAD5971678.1"/>
    <property type="molecule type" value="Genomic_DNA"/>
</dbReference>
<dbReference type="AlphaFoldDB" id="A0AAD1Q6G1"/>
<proteinExistence type="predicted"/>
<reference evidence="1" key="1">
    <citation type="submission" date="2020-09" db="EMBL/GenBank/DDBJ databases">
        <authorList>
            <person name="Blom J."/>
        </authorList>
    </citation>
    <scope>NUCLEOTIDE SEQUENCE</scope>
    <source>
        <strain evidence="1">No.66</strain>
    </source>
</reference>
<name>A0AAD1Q6G1_PLAAG</name>
<accession>A0AAD1Q6G1</accession>
<dbReference type="RefSeq" id="WP_254032642.1">
    <property type="nucleotide sequence ID" value="NZ_LR882963.1"/>
</dbReference>
<dbReference type="Proteomes" id="UP001153761">
    <property type="component" value="Chromosome"/>
</dbReference>
<evidence type="ECO:0000313" key="1">
    <source>
        <dbReference type="EMBL" id="CAD5971678.1"/>
    </source>
</evidence>
<evidence type="ECO:0000313" key="2">
    <source>
        <dbReference type="Proteomes" id="UP001153761"/>
    </source>
</evidence>
<gene>
    <name evidence="1" type="ORF">PANO66_04004</name>
</gene>